<name>E8RVT9_ASTEC</name>
<organism evidence="1 2">
    <name type="scientific">Asticcacaulis excentricus (strain ATCC 15261 / DSM 4724 / KCTC 12464 / NCIMB 9791 / VKM B-1370 / CB 48)</name>
    <dbReference type="NCBI Taxonomy" id="573065"/>
    <lineage>
        <taxon>Bacteria</taxon>
        <taxon>Pseudomonadati</taxon>
        <taxon>Pseudomonadota</taxon>
        <taxon>Alphaproteobacteria</taxon>
        <taxon>Caulobacterales</taxon>
        <taxon>Caulobacteraceae</taxon>
        <taxon>Asticcacaulis</taxon>
    </lineage>
</organism>
<proteinExistence type="predicted"/>
<keyword evidence="2" id="KW-1185">Reference proteome</keyword>
<protein>
    <submittedName>
        <fullName evidence="1">Uncharacterized protein</fullName>
    </submittedName>
</protein>
<accession>E8RVT9</accession>
<dbReference type="HOGENOM" id="CLU_1966035_0_0_5"/>
<evidence type="ECO:0000313" key="1">
    <source>
        <dbReference type="EMBL" id="ADU15361.1"/>
    </source>
</evidence>
<sequence length="127" mass="13800">MFPPPDAGYGGALEWETLPPRSREILGILTSGLSQRITHGTGSICQISKVEAGKGARWHVRYDDGELSDFSYASGGVNGLMKLSLLAPSSDTPSDCYVTELGIETAKAYWARSDREDPTLPLQSLRR</sequence>
<dbReference type="Proteomes" id="UP000001492">
    <property type="component" value="Plasmid pASTEX02"/>
</dbReference>
<dbReference type="KEGG" id="aex:Astex_3750"/>
<reference evidence="2" key="1">
    <citation type="submission" date="2010-12" db="EMBL/GenBank/DDBJ databases">
        <title>Complete sequence of plasmid 2 of Asticcacaulis excentricus CB 48.</title>
        <authorList>
            <consortium name="US DOE Joint Genome Institute"/>
            <person name="Lucas S."/>
            <person name="Copeland A."/>
            <person name="Lapidus A."/>
            <person name="Cheng J.-F."/>
            <person name="Bruce D."/>
            <person name="Goodwin L."/>
            <person name="Pitluck S."/>
            <person name="Teshima H."/>
            <person name="Davenport K."/>
            <person name="Detter J.C."/>
            <person name="Han C."/>
            <person name="Tapia R."/>
            <person name="Land M."/>
            <person name="Hauser L."/>
            <person name="Jeffries C."/>
            <person name="Kyrpides N."/>
            <person name="Ivanova N."/>
            <person name="Ovchinnikova G."/>
            <person name="Brun Y.V."/>
            <person name="Woyke T."/>
        </authorList>
    </citation>
    <scope>NUCLEOTIDE SEQUENCE [LARGE SCALE GENOMIC DNA]</scope>
    <source>
        <strain evidence="2">ATCC 15261 / DSM 4724 / KCTC 12464 / NCIMB 9791 / VKM B-1370 / CB 48</strain>
        <plasmid evidence="2">pASTEX02</plasmid>
    </source>
</reference>
<geneLocation type="plasmid" evidence="1 2">
    <name>pASTEX02</name>
</geneLocation>
<keyword evidence="1" id="KW-0614">Plasmid</keyword>
<evidence type="ECO:0000313" key="2">
    <source>
        <dbReference type="Proteomes" id="UP000001492"/>
    </source>
</evidence>
<gene>
    <name evidence="1" type="ordered locus">Astex_3750</name>
</gene>
<dbReference type="EMBL" id="CP002398">
    <property type="protein sequence ID" value="ADU15361.1"/>
    <property type="molecule type" value="Genomic_DNA"/>
</dbReference>
<dbReference type="AlphaFoldDB" id="E8RVT9"/>